<dbReference type="AlphaFoldDB" id="A0A1B8H6H8"/>
<accession>A0A1B8H6H8</accession>
<comment type="caution">
    <text evidence="1">The sequence shown here is derived from an EMBL/GenBank/DDBJ whole genome shotgun (WGS) entry which is preliminary data.</text>
</comment>
<protein>
    <recommendedName>
        <fullName evidence="3">Metallo-beta-lactamase domain-containing protein</fullName>
    </recommendedName>
</protein>
<dbReference type="EMBL" id="LZEX01000034">
    <property type="protein sequence ID" value="OBU04688.1"/>
    <property type="molecule type" value="Genomic_DNA"/>
</dbReference>
<organism evidence="1 2">
    <name type="scientific">Morganella psychrotolerans</name>
    <dbReference type="NCBI Taxonomy" id="368603"/>
    <lineage>
        <taxon>Bacteria</taxon>
        <taxon>Pseudomonadati</taxon>
        <taxon>Pseudomonadota</taxon>
        <taxon>Gammaproteobacteria</taxon>
        <taxon>Enterobacterales</taxon>
        <taxon>Morganellaceae</taxon>
        <taxon>Morganella</taxon>
    </lineage>
</organism>
<dbReference type="Proteomes" id="UP000092247">
    <property type="component" value="Unassembled WGS sequence"/>
</dbReference>
<dbReference type="InterPro" id="IPR052159">
    <property type="entry name" value="Competence_DNA_uptake"/>
</dbReference>
<dbReference type="PANTHER" id="PTHR30619">
    <property type="entry name" value="DNA INTERNALIZATION/COMPETENCE PROTEIN COMEC/REC2"/>
    <property type="match status" value="1"/>
</dbReference>
<reference evidence="1 2" key="1">
    <citation type="submission" date="2016-06" db="EMBL/GenBank/DDBJ databases">
        <authorList>
            <person name="Kjaerup R.B."/>
            <person name="Dalgaard T.S."/>
            <person name="Juul-Madsen H.R."/>
        </authorList>
    </citation>
    <scope>NUCLEOTIDE SEQUENCE [LARGE SCALE GENOMIC DNA]</scope>
    <source>
        <strain evidence="1 2">GCSL-Mp3</strain>
    </source>
</reference>
<dbReference type="SUPFAM" id="SSF56281">
    <property type="entry name" value="Metallo-hydrolase/oxidoreductase"/>
    <property type="match status" value="1"/>
</dbReference>
<proteinExistence type="predicted"/>
<sequence length="691" mass="79825">MSSALVSHLENKRSDGKNDLDIVVLSHVDADHRRGINELLKNLSISIGEVWLPCLPAFRRLKWLFAPHVQSAVTLAEEIEKLAISRDIRVIYPLQDHIHRTETGSVSVISPARKLMKKLYSAPLSELQPLLTHTTLPLEWLIRSQIQPDDENTIQQDVKLFDSQNALLPNQLQFNGHEFKSDQAALRVLNKYKKSMDEPDFFGQHLVNNTSLVLVIDILLEEHHRRRIVLTGDQENWVWIASEHPMGLAADVMKAPHHGGQVYLSDKSDEISDVEQFWLWTRPRIVTVSANGKHSLPHCRFRESVRMIGATLVCPNKRNKELFFSDTQPEGKTSCAQHFDCNTTDQHPVQRISLSARCESLNAAACLSGNGHRSPAPIVVMQQKLIEPDESFIRWTQTEVRKHAQWLNKQLIRRRTEQLKKLSLAERANSCFEKYSLDEIIGIFNGHERFELINDPGPVVLYAQSHGLLWAETPYRQIDKSVKIVAPLTGKEYQAALKRITKFEHLIFTSDEKIDDRTLHLRDKYDFLKSVNTEALLTLFARWAGIPDGDFAKYLESQLFHDLISQYDFRAVKWNYGRYNEPHLILHIYKKDSFSLPNFLPSEWGIKRFSTNDYENEIITLDPAKMVRLFDDTSQSVIPPISFGYDKNSFCLRTNNLMCFYQKTTTIKEDGELYKQLNFMTDEKHLAWFEL</sequence>
<evidence type="ECO:0000313" key="1">
    <source>
        <dbReference type="EMBL" id="OBU04688.1"/>
    </source>
</evidence>
<dbReference type="Gene3D" id="3.60.15.10">
    <property type="entry name" value="Ribonuclease Z/Hydroxyacylglutathione hydrolase-like"/>
    <property type="match status" value="1"/>
</dbReference>
<evidence type="ECO:0008006" key="3">
    <source>
        <dbReference type="Google" id="ProtNLM"/>
    </source>
</evidence>
<dbReference type="PANTHER" id="PTHR30619:SF1">
    <property type="entry name" value="RECOMBINATION PROTEIN 2"/>
    <property type="match status" value="1"/>
</dbReference>
<evidence type="ECO:0000313" key="2">
    <source>
        <dbReference type="Proteomes" id="UP000092247"/>
    </source>
</evidence>
<gene>
    <name evidence="1" type="ORF">AYY17_07170</name>
</gene>
<name>A0A1B8H6H8_9GAMM</name>
<dbReference type="InterPro" id="IPR036866">
    <property type="entry name" value="RibonucZ/Hydroxyglut_hydro"/>
</dbReference>